<reference evidence="1" key="1">
    <citation type="submission" date="2020-04" db="EMBL/GenBank/DDBJ databases">
        <title>Description of Shewanella salipaludis sp. nov., isolated from a salt marsh.</title>
        <authorList>
            <person name="Park S."/>
            <person name="Yoon J.-H."/>
        </authorList>
    </citation>
    <scope>NUCLEOTIDE SEQUENCE</scope>
    <source>
        <strain evidence="1">SHSM-M6</strain>
    </source>
</reference>
<dbReference type="RefSeq" id="WP_169564033.1">
    <property type="nucleotide sequence ID" value="NZ_JAAXYH010000005.1"/>
</dbReference>
<proteinExistence type="predicted"/>
<keyword evidence="2" id="KW-1185">Reference proteome</keyword>
<accession>A0A972FZ45</accession>
<organism evidence="1 2">
    <name type="scientific">Shewanella salipaludis</name>
    <dbReference type="NCBI Taxonomy" id="2723052"/>
    <lineage>
        <taxon>Bacteria</taxon>
        <taxon>Pseudomonadati</taxon>
        <taxon>Pseudomonadota</taxon>
        <taxon>Gammaproteobacteria</taxon>
        <taxon>Alteromonadales</taxon>
        <taxon>Shewanellaceae</taxon>
        <taxon>Shewanella</taxon>
    </lineage>
</organism>
<gene>
    <name evidence="1" type="ORF">HC757_09105</name>
</gene>
<sequence length="94" mass="10668">MSEAIDKLLQSKPALKPIITELSARKLITVKGGRYLTTRRWHGAMMRAARYFAERGETRQDMRLPITKALLECYGRQVSDTELCQAIGIMLVLS</sequence>
<dbReference type="Proteomes" id="UP000737113">
    <property type="component" value="Unassembled WGS sequence"/>
</dbReference>
<name>A0A972FZ45_9GAMM</name>
<dbReference type="EMBL" id="JAAXYH010000005">
    <property type="protein sequence ID" value="NMH65327.1"/>
    <property type="molecule type" value="Genomic_DNA"/>
</dbReference>
<evidence type="ECO:0000313" key="1">
    <source>
        <dbReference type="EMBL" id="NMH65327.1"/>
    </source>
</evidence>
<comment type="caution">
    <text evidence="1">The sequence shown here is derived from an EMBL/GenBank/DDBJ whole genome shotgun (WGS) entry which is preliminary data.</text>
</comment>
<evidence type="ECO:0000313" key="2">
    <source>
        <dbReference type="Proteomes" id="UP000737113"/>
    </source>
</evidence>
<protein>
    <submittedName>
        <fullName evidence="1">Uncharacterized protein</fullName>
    </submittedName>
</protein>
<dbReference type="AlphaFoldDB" id="A0A972FZ45"/>